<dbReference type="InterPro" id="IPR010730">
    <property type="entry name" value="HET"/>
</dbReference>
<gene>
    <name evidence="3" type="ORF">R9X50_00762400</name>
</gene>
<feature type="region of interest" description="Disordered" evidence="1">
    <location>
        <begin position="393"/>
        <end position="442"/>
    </location>
</feature>
<dbReference type="Proteomes" id="UP001303373">
    <property type="component" value="Chromosome 13"/>
</dbReference>
<dbReference type="AlphaFoldDB" id="A0AAQ3MAF6"/>
<dbReference type="Pfam" id="PF06985">
    <property type="entry name" value="HET"/>
    <property type="match status" value="1"/>
</dbReference>
<reference evidence="3 4" key="1">
    <citation type="submission" date="2023-11" db="EMBL/GenBank/DDBJ databases">
        <title>An acidophilic fungus is an integral part of prey digestion in a carnivorous sundew plant.</title>
        <authorList>
            <person name="Tsai I.J."/>
        </authorList>
    </citation>
    <scope>NUCLEOTIDE SEQUENCE [LARGE SCALE GENOMIC DNA]</scope>
    <source>
        <strain evidence="3">169a</strain>
    </source>
</reference>
<evidence type="ECO:0000259" key="2">
    <source>
        <dbReference type="Pfam" id="PF06985"/>
    </source>
</evidence>
<feature type="domain" description="Heterokaryon incompatibility" evidence="2">
    <location>
        <begin position="73"/>
        <end position="217"/>
    </location>
</feature>
<feature type="region of interest" description="Disordered" evidence="1">
    <location>
        <begin position="762"/>
        <end position="803"/>
    </location>
</feature>
<protein>
    <submittedName>
        <fullName evidence="3">Heterokaryon incompatibility protein 6, or allele</fullName>
    </submittedName>
</protein>
<dbReference type="InterPro" id="IPR052895">
    <property type="entry name" value="HetReg/Transcr_Mod"/>
</dbReference>
<evidence type="ECO:0000256" key="1">
    <source>
        <dbReference type="SAM" id="MobiDB-lite"/>
    </source>
</evidence>
<evidence type="ECO:0000313" key="3">
    <source>
        <dbReference type="EMBL" id="WPH04729.1"/>
    </source>
</evidence>
<accession>A0AAQ3MAF6</accession>
<dbReference type="EMBL" id="CP138592">
    <property type="protein sequence ID" value="WPH04729.1"/>
    <property type="molecule type" value="Genomic_DNA"/>
</dbReference>
<dbReference type="PANTHER" id="PTHR24148:SF64">
    <property type="entry name" value="HETEROKARYON INCOMPATIBILITY DOMAIN-CONTAINING PROTEIN"/>
    <property type="match status" value="1"/>
</dbReference>
<proteinExistence type="predicted"/>
<feature type="compositionally biased region" description="Polar residues" evidence="1">
    <location>
        <begin position="791"/>
        <end position="803"/>
    </location>
</feature>
<name>A0AAQ3MAF6_9PEZI</name>
<evidence type="ECO:0000313" key="4">
    <source>
        <dbReference type="Proteomes" id="UP001303373"/>
    </source>
</evidence>
<dbReference type="PANTHER" id="PTHR24148">
    <property type="entry name" value="ANKYRIN REPEAT DOMAIN-CONTAINING PROTEIN 39 HOMOLOG-RELATED"/>
    <property type="match status" value="1"/>
</dbReference>
<sequence length="853" mass="95342">MRTYSYAPLQGDEIRLLQLQAGDVDGDLHGRVHRFRLPEDLDDNGHGVVLTTEKNTATTATAPDSFISTAPQYSALSYTWGDPRELFYIYILDDGDLSQLPIKQNLCDALKRLRQNIPPQGSMLLWVDAISINQDDIPEKNAQIQKMAMIYNRAESVCVWLGREDKDSTRAVEFVDRLLKLEDFDPLTEDPGTPVEWAALHNLMQRPWFQRRWVVQEISLARKATLFCGAQSVSWPNFAAAAALFVARYRDLRHLFQSSKEFHNHPNYLGEVEALGAKSLVDITTNLFRKSDDGIVLERLMSLEALVSTLTLFEAGSPHDTIYAVLWLAHDAEPDAKESAALSFDPLVRTPTQSPEIDVNASQFDDTQRPFGESQRHYGYGESQKPYGDIVQSPHAISPISSPTEGYFKVPAPPPGRNRRDTFLKPPRRPTPKKTARSASDVSKMMAETHFETRPHFITVDYDLDIYEVYRQFLDFAMHRSRLLDIICHPWAPEPPKNEDPLPTWIPQLSSAPFEKRPGQNSYVRVSADSLIGTPGLGPRNYNASGKTKMYPAKGFIQGRTLITTGFMIDSIGVKKSAAVDGVVPGSWLDLVNWSGPPEPVPDRFWRTLVADRGPGGQKYPPAYFPLACKWVFEQRSRRGNVNTSELLTHGKCPSIATEFLRRVQSVVWDRMLVLTQGKKGSKKLLALVPAEAEEGDVICILYGCSVPVVLRRQRKRKAAHAFESPHISTRTESSLSSSAYAESSSSSISKLPAPHISLSRASSNTNLSESDTADSNSQPHPQLNHLCPNRDSSVGQGLQQGEMNDLPTLSISLESQHRYAFVGPCYVHGMMAGEGFKHQKDHGNKLRAFHLI</sequence>
<feature type="compositionally biased region" description="Basic residues" evidence="1">
    <location>
        <begin position="426"/>
        <end position="436"/>
    </location>
</feature>
<organism evidence="3 4">
    <name type="scientific">Acrodontium crateriforme</name>
    <dbReference type="NCBI Taxonomy" id="150365"/>
    <lineage>
        <taxon>Eukaryota</taxon>
        <taxon>Fungi</taxon>
        <taxon>Dikarya</taxon>
        <taxon>Ascomycota</taxon>
        <taxon>Pezizomycotina</taxon>
        <taxon>Dothideomycetes</taxon>
        <taxon>Dothideomycetidae</taxon>
        <taxon>Mycosphaerellales</taxon>
        <taxon>Teratosphaeriaceae</taxon>
        <taxon>Acrodontium</taxon>
    </lineage>
</organism>
<keyword evidence="4" id="KW-1185">Reference proteome</keyword>
<feature type="compositionally biased region" description="Polar residues" evidence="1">
    <location>
        <begin position="762"/>
        <end position="782"/>
    </location>
</feature>